<feature type="region of interest" description="Disordered" evidence="1">
    <location>
        <begin position="1"/>
        <end position="37"/>
    </location>
</feature>
<comment type="caution">
    <text evidence="2">The sequence shown here is derived from an EMBL/GenBank/DDBJ whole genome shotgun (WGS) entry which is preliminary data.</text>
</comment>
<feature type="compositionally biased region" description="Low complexity" evidence="1">
    <location>
        <begin position="69"/>
        <end position="83"/>
    </location>
</feature>
<sequence>MSTAHTSSFGGTEDDDDLLLLNDDENDTTWDTSDLSGGMDTGVMDTGVMDTGVMDTGVMDTGVMDTGASSGSLNKTNSGSTSNNGGGRQAANKTNPGLCWCFKVASYQPYFDVDTVDVLERMIESLKFWKNPTAGDVGHFKSVLLLKGGPDAYGPFWISMTLP</sequence>
<accession>A0A9W7FH41</accession>
<proteinExistence type="predicted"/>
<keyword evidence="3" id="KW-1185">Reference proteome</keyword>
<evidence type="ECO:0000256" key="1">
    <source>
        <dbReference type="SAM" id="MobiDB-lite"/>
    </source>
</evidence>
<feature type="compositionally biased region" description="Polar residues" evidence="1">
    <location>
        <begin position="1"/>
        <end position="10"/>
    </location>
</feature>
<evidence type="ECO:0000313" key="3">
    <source>
        <dbReference type="Proteomes" id="UP001165082"/>
    </source>
</evidence>
<evidence type="ECO:0000313" key="2">
    <source>
        <dbReference type="EMBL" id="GMI12103.1"/>
    </source>
</evidence>
<gene>
    <name evidence="2" type="ORF">TrRE_jg5152</name>
</gene>
<dbReference type="OrthoDB" id="10256463at2759"/>
<name>A0A9W7FH41_9STRA</name>
<protein>
    <submittedName>
        <fullName evidence="2">Uncharacterized protein</fullName>
    </submittedName>
</protein>
<organism evidence="2 3">
    <name type="scientific">Triparma retinervis</name>
    <dbReference type="NCBI Taxonomy" id="2557542"/>
    <lineage>
        <taxon>Eukaryota</taxon>
        <taxon>Sar</taxon>
        <taxon>Stramenopiles</taxon>
        <taxon>Ochrophyta</taxon>
        <taxon>Bolidophyceae</taxon>
        <taxon>Parmales</taxon>
        <taxon>Triparmaceae</taxon>
        <taxon>Triparma</taxon>
    </lineage>
</organism>
<dbReference type="PANTHER" id="PTHR12822">
    <property type="entry name" value="PROTEIN YIPF"/>
    <property type="match status" value="1"/>
</dbReference>
<dbReference type="GO" id="GO:0016192">
    <property type="term" value="P:vesicle-mediated transport"/>
    <property type="evidence" value="ECO:0007669"/>
    <property type="project" value="InterPro"/>
</dbReference>
<dbReference type="Proteomes" id="UP001165082">
    <property type="component" value="Unassembled WGS sequence"/>
</dbReference>
<dbReference type="GO" id="GO:0031267">
    <property type="term" value="F:small GTPase binding"/>
    <property type="evidence" value="ECO:0007669"/>
    <property type="project" value="InterPro"/>
</dbReference>
<dbReference type="InterPro" id="IPR039765">
    <property type="entry name" value="Yip5/YIPF1/YIPF2"/>
</dbReference>
<feature type="compositionally biased region" description="Acidic residues" evidence="1">
    <location>
        <begin position="12"/>
        <end position="28"/>
    </location>
</feature>
<feature type="region of interest" description="Disordered" evidence="1">
    <location>
        <begin position="64"/>
        <end position="90"/>
    </location>
</feature>
<dbReference type="PANTHER" id="PTHR12822:SF2">
    <property type="entry name" value="PROTEIN YIPF"/>
    <property type="match status" value="1"/>
</dbReference>
<dbReference type="AlphaFoldDB" id="A0A9W7FH41"/>
<reference evidence="2" key="1">
    <citation type="submission" date="2022-07" db="EMBL/GenBank/DDBJ databases">
        <title>Genome analysis of Parmales, a sister group of diatoms, reveals the evolutionary specialization of diatoms from phago-mixotrophs to photoautotrophs.</title>
        <authorList>
            <person name="Ban H."/>
            <person name="Sato S."/>
            <person name="Yoshikawa S."/>
            <person name="Kazumasa Y."/>
            <person name="Nakamura Y."/>
            <person name="Ichinomiya M."/>
            <person name="Saitoh K."/>
            <person name="Sato N."/>
            <person name="Blanc-Mathieu R."/>
            <person name="Endo H."/>
            <person name="Kuwata A."/>
            <person name="Ogata H."/>
        </authorList>
    </citation>
    <scope>NUCLEOTIDE SEQUENCE</scope>
</reference>
<dbReference type="EMBL" id="BRXZ01000459">
    <property type="protein sequence ID" value="GMI12103.1"/>
    <property type="molecule type" value="Genomic_DNA"/>
</dbReference>
<dbReference type="GO" id="GO:0005794">
    <property type="term" value="C:Golgi apparatus"/>
    <property type="evidence" value="ECO:0007669"/>
    <property type="project" value="InterPro"/>
</dbReference>